<evidence type="ECO:0000313" key="2">
    <source>
        <dbReference type="EMBL" id="KAK7415292.1"/>
    </source>
</evidence>
<comment type="caution">
    <text evidence="2">The sequence shown here is derived from an EMBL/GenBank/DDBJ whole genome shotgun (WGS) entry which is preliminary data.</text>
</comment>
<feature type="compositionally biased region" description="Low complexity" evidence="1">
    <location>
        <begin position="42"/>
        <end position="65"/>
    </location>
</feature>
<dbReference type="Proteomes" id="UP001498421">
    <property type="component" value="Unassembled WGS sequence"/>
</dbReference>
<sequence>MEHNFPTLQNIAHLLPVDARITPPPEKMEVTLSTALSCAPPSESSESVSETAQSSNGATTANSSATKRHRKRPSISRSRSDITHGVFPNNNSVFSPRPCENPYTERAYLSASLQLQSAKAADFMREYSMAEAQHQNLGAGKERRRLRKYLGLLRFKINQAVEQERAILARLGELYVEIQSLENWAWAGGHGPSFADGSLSEAPSVYTAMSPISYDMSTPISPLNATSPEFVPQGYFEGHQQLPDTQLGQQEEPADASMTLDTVMEEGEEPSCNHELSHDYVDDEVVQKTDDADHDSMPWFDAGFRTRRLSLPCIQTAWPET</sequence>
<gene>
    <name evidence="2" type="ORF">QQZ08_012390</name>
</gene>
<proteinExistence type="predicted"/>
<evidence type="ECO:0000256" key="1">
    <source>
        <dbReference type="SAM" id="MobiDB-lite"/>
    </source>
</evidence>
<reference evidence="2 3" key="1">
    <citation type="journal article" date="2025" name="Microbiol. Resour. Announc.">
        <title>Draft genome sequences for Neonectria magnoliae and Neonectria punicea, canker pathogens of Liriodendron tulipifera and Acer saccharum in West Virginia.</title>
        <authorList>
            <person name="Petronek H.M."/>
            <person name="Kasson M.T."/>
            <person name="Metheny A.M."/>
            <person name="Stauder C.M."/>
            <person name="Lovett B."/>
            <person name="Lynch S.C."/>
            <person name="Garnas J.R."/>
            <person name="Kasson L.R."/>
            <person name="Stajich J.E."/>
        </authorList>
    </citation>
    <scope>NUCLEOTIDE SEQUENCE [LARGE SCALE GENOMIC DNA]</scope>
    <source>
        <strain evidence="2 3">NRRL 64651</strain>
    </source>
</reference>
<evidence type="ECO:0000313" key="3">
    <source>
        <dbReference type="Proteomes" id="UP001498421"/>
    </source>
</evidence>
<dbReference type="EMBL" id="JAZAVK010000247">
    <property type="protein sequence ID" value="KAK7415292.1"/>
    <property type="molecule type" value="Genomic_DNA"/>
</dbReference>
<protein>
    <recommendedName>
        <fullName evidence="4">BZIP domain-containing protein</fullName>
    </recommendedName>
</protein>
<feature type="region of interest" description="Disordered" evidence="1">
    <location>
        <begin position="34"/>
        <end position="98"/>
    </location>
</feature>
<keyword evidence="3" id="KW-1185">Reference proteome</keyword>
<accession>A0ABR1H333</accession>
<organism evidence="2 3">
    <name type="scientific">Neonectria magnoliae</name>
    <dbReference type="NCBI Taxonomy" id="2732573"/>
    <lineage>
        <taxon>Eukaryota</taxon>
        <taxon>Fungi</taxon>
        <taxon>Dikarya</taxon>
        <taxon>Ascomycota</taxon>
        <taxon>Pezizomycotina</taxon>
        <taxon>Sordariomycetes</taxon>
        <taxon>Hypocreomycetidae</taxon>
        <taxon>Hypocreales</taxon>
        <taxon>Nectriaceae</taxon>
        <taxon>Neonectria</taxon>
    </lineage>
</organism>
<name>A0ABR1H333_9HYPO</name>
<evidence type="ECO:0008006" key="4">
    <source>
        <dbReference type="Google" id="ProtNLM"/>
    </source>
</evidence>